<name>A0ABQ7J8A9_9APIC</name>
<evidence type="ECO:0000313" key="2">
    <source>
        <dbReference type="Proteomes" id="UP000823046"/>
    </source>
</evidence>
<dbReference type="PANTHER" id="PTHR13238:SF8">
    <property type="match status" value="1"/>
</dbReference>
<sequence>MFLKMVQLHIRNKETTHEFIFDTNSSIKIKDLIYELVEIYNLRGRVIHLCKVCRMLAQCDESRPPEHSKNRTNSAEELANHAELVATYQSVPNVGVMLSTEILSMLSCTAEEAEAAISYPHLLKPLDFSTIEAVHRKLHDAIVMTSSQNDVIAKFNIGEITGKDPASDYALLEKNFTKLWWAGKDLSLERNL</sequence>
<proteinExistence type="predicted"/>
<reference evidence="1 2" key="1">
    <citation type="journal article" date="2020" name="bioRxiv">
        <title>Metabolic contributions of an alphaproteobacterial endosymbiont in the apicomplexan Cardiosporidium cionae.</title>
        <authorList>
            <person name="Hunter E.S."/>
            <person name="Paight C.J."/>
            <person name="Lane C.E."/>
        </authorList>
    </citation>
    <scope>NUCLEOTIDE SEQUENCE [LARGE SCALE GENOMIC DNA]</scope>
    <source>
        <strain evidence="1">ESH_2018</strain>
    </source>
</reference>
<comment type="caution">
    <text evidence="1">The sequence shown here is derived from an EMBL/GenBank/DDBJ whole genome shotgun (WGS) entry which is preliminary data.</text>
</comment>
<dbReference type="PANTHER" id="PTHR13238">
    <property type="entry name" value="PROTEIN C21ORF59"/>
    <property type="match status" value="1"/>
</dbReference>
<keyword evidence="2" id="KW-1185">Reference proteome</keyword>
<dbReference type="InterPro" id="IPR021298">
    <property type="entry name" value="CFAP298"/>
</dbReference>
<organism evidence="1 2">
    <name type="scientific">Cardiosporidium cionae</name>
    <dbReference type="NCBI Taxonomy" id="476202"/>
    <lineage>
        <taxon>Eukaryota</taxon>
        <taxon>Sar</taxon>
        <taxon>Alveolata</taxon>
        <taxon>Apicomplexa</taxon>
        <taxon>Aconoidasida</taxon>
        <taxon>Nephromycida</taxon>
        <taxon>Cardiosporidium</taxon>
    </lineage>
</organism>
<accession>A0ABQ7J8A9</accession>
<feature type="non-terminal residue" evidence="1">
    <location>
        <position position="192"/>
    </location>
</feature>
<dbReference type="Proteomes" id="UP000823046">
    <property type="component" value="Unassembled WGS sequence"/>
</dbReference>
<dbReference type="EMBL" id="JADAQX010000440">
    <property type="protein sequence ID" value="KAF8820236.1"/>
    <property type="molecule type" value="Genomic_DNA"/>
</dbReference>
<gene>
    <name evidence="1" type="ORF">IE077_003401</name>
</gene>
<protein>
    <submittedName>
        <fullName evidence="1">Uncharacterized protein</fullName>
    </submittedName>
</protein>
<evidence type="ECO:0000313" key="1">
    <source>
        <dbReference type="EMBL" id="KAF8820236.1"/>
    </source>
</evidence>